<keyword evidence="9" id="KW-1185">Reference proteome</keyword>
<dbReference type="InterPro" id="IPR034164">
    <property type="entry name" value="Pepsin-like_dom"/>
</dbReference>
<dbReference type="OrthoDB" id="771136at2759"/>
<comment type="caution">
    <text evidence="8">The sequence shown here is derived from an EMBL/GenBank/DDBJ whole genome shotgun (WGS) entry which is preliminary data.</text>
</comment>
<feature type="domain" description="Peptidase A1" evidence="7">
    <location>
        <begin position="77"/>
        <end position="404"/>
    </location>
</feature>
<keyword evidence="6" id="KW-0732">Signal</keyword>
<reference evidence="8 9" key="1">
    <citation type="submission" date="2019-02" db="EMBL/GenBank/DDBJ databases">
        <title>Genome sequencing of the rare red list fungi Hericium alpestre (H. flagellum).</title>
        <authorList>
            <person name="Buettner E."/>
            <person name="Kellner H."/>
        </authorList>
    </citation>
    <scope>NUCLEOTIDE SEQUENCE [LARGE SCALE GENOMIC DNA]</scope>
    <source>
        <strain evidence="8 9">DSM 108284</strain>
    </source>
</reference>
<keyword evidence="4" id="KW-0378">Hydrolase</keyword>
<feature type="signal peptide" evidence="6">
    <location>
        <begin position="1"/>
        <end position="31"/>
    </location>
</feature>
<proteinExistence type="inferred from homology"/>
<feature type="chain" id="PRO_5021303275" description="Peptidase A1 domain-containing protein" evidence="6">
    <location>
        <begin position="32"/>
        <end position="463"/>
    </location>
</feature>
<evidence type="ECO:0000256" key="1">
    <source>
        <dbReference type="ARBA" id="ARBA00007447"/>
    </source>
</evidence>
<dbReference type="PROSITE" id="PS51767">
    <property type="entry name" value="PEPTIDASE_A1"/>
    <property type="match status" value="1"/>
</dbReference>
<feature type="active site" evidence="3">
    <location>
        <position position="95"/>
    </location>
</feature>
<dbReference type="InterPro" id="IPR033121">
    <property type="entry name" value="PEPTIDASE_A1"/>
</dbReference>
<dbReference type="GO" id="GO:0004190">
    <property type="term" value="F:aspartic-type endopeptidase activity"/>
    <property type="evidence" value="ECO:0007669"/>
    <property type="project" value="UniProtKB-KW"/>
</dbReference>
<keyword evidence="4" id="KW-0645">Protease</keyword>
<evidence type="ECO:0000256" key="2">
    <source>
        <dbReference type="ARBA" id="ARBA00022750"/>
    </source>
</evidence>
<keyword evidence="2 4" id="KW-0064">Aspartyl protease</keyword>
<name>A0A4Z0A3H3_9AGAM</name>
<accession>A0A4Z0A3H3</accession>
<sequence>MLRPFITRRTILSANMRVFLALSALAGLASAIRLPPQIRSAGRPHVVEFRVKRDGRKASHNPAVFNGSIINQGDQSYLTSAHIGSGTHNVTLVLDTGSSDLWVSDSRKLTVNNISRDEGVNLTYGLGSAIGNIAYAPVSVGTYRIPSQALVIANDTEQLDVEGILGLGFDSASQIYNTTGNASEAVTPLSNLFAQNASATNSSNFIALDLSRGPDGETTIGGAFTISQYLSDYGSVADQPQLPVTPANSTNWSVAVDGVNVNGQSYNISQDAPEGSNATAVIDSGTSLALVSSNLSDFIYQNISGARSCQSDQGQVWVVPCLNASNVTFQFGGQQYPINPLDLTTVQTYSVNQSTTVAVCLGVFTGVGNVSPTLADIPFYILGDSFMRNVYTSFNFGNNTLAGNFSSSDTGPSVQFLSKSNDTNATYSEFLTQRQQTLSKMDASPIDPSSADCSSVQSLLSKA</sequence>
<evidence type="ECO:0000313" key="9">
    <source>
        <dbReference type="Proteomes" id="UP000298061"/>
    </source>
</evidence>
<dbReference type="EMBL" id="SFCI01000197">
    <property type="protein sequence ID" value="TFY81566.1"/>
    <property type="molecule type" value="Genomic_DNA"/>
</dbReference>
<dbReference type="STRING" id="135208.A0A4Z0A3H3"/>
<evidence type="ECO:0000256" key="6">
    <source>
        <dbReference type="SAM" id="SignalP"/>
    </source>
</evidence>
<protein>
    <recommendedName>
        <fullName evidence="7">Peptidase A1 domain-containing protein</fullName>
    </recommendedName>
</protein>
<dbReference type="Proteomes" id="UP000298061">
    <property type="component" value="Unassembled WGS sequence"/>
</dbReference>
<evidence type="ECO:0000313" key="8">
    <source>
        <dbReference type="EMBL" id="TFY81566.1"/>
    </source>
</evidence>
<dbReference type="InterPro" id="IPR021109">
    <property type="entry name" value="Peptidase_aspartic_dom_sf"/>
</dbReference>
<feature type="compositionally biased region" description="Polar residues" evidence="5">
    <location>
        <begin position="451"/>
        <end position="463"/>
    </location>
</feature>
<evidence type="ECO:0000256" key="3">
    <source>
        <dbReference type="PIRSR" id="PIRSR601461-1"/>
    </source>
</evidence>
<evidence type="ECO:0000256" key="4">
    <source>
        <dbReference type="RuleBase" id="RU000454"/>
    </source>
</evidence>
<dbReference type="Pfam" id="PF00026">
    <property type="entry name" value="Asp"/>
    <property type="match status" value="1"/>
</dbReference>
<dbReference type="CDD" id="cd05471">
    <property type="entry name" value="pepsin_like"/>
    <property type="match status" value="1"/>
</dbReference>
<gene>
    <name evidence="8" type="ORF">EWM64_g2446</name>
</gene>
<dbReference type="Gene3D" id="2.40.70.10">
    <property type="entry name" value="Acid Proteases"/>
    <property type="match status" value="2"/>
</dbReference>
<evidence type="ECO:0000259" key="7">
    <source>
        <dbReference type="PROSITE" id="PS51767"/>
    </source>
</evidence>
<dbReference type="InterPro" id="IPR001461">
    <property type="entry name" value="Aspartic_peptidase_A1"/>
</dbReference>
<dbReference type="PANTHER" id="PTHR47966:SF51">
    <property type="entry name" value="BETA-SITE APP-CLEAVING ENZYME, ISOFORM A-RELATED"/>
    <property type="match status" value="1"/>
</dbReference>
<evidence type="ECO:0000256" key="5">
    <source>
        <dbReference type="SAM" id="MobiDB-lite"/>
    </source>
</evidence>
<dbReference type="SUPFAM" id="SSF50630">
    <property type="entry name" value="Acid proteases"/>
    <property type="match status" value="1"/>
</dbReference>
<dbReference type="GO" id="GO:0006508">
    <property type="term" value="P:proteolysis"/>
    <property type="evidence" value="ECO:0007669"/>
    <property type="project" value="UniProtKB-KW"/>
</dbReference>
<dbReference type="PRINTS" id="PR00792">
    <property type="entry name" value="PEPSIN"/>
</dbReference>
<comment type="similarity">
    <text evidence="1 4">Belongs to the peptidase A1 family.</text>
</comment>
<dbReference type="PANTHER" id="PTHR47966">
    <property type="entry name" value="BETA-SITE APP-CLEAVING ENZYME, ISOFORM A-RELATED"/>
    <property type="match status" value="1"/>
</dbReference>
<organism evidence="8 9">
    <name type="scientific">Hericium alpestre</name>
    <dbReference type="NCBI Taxonomy" id="135208"/>
    <lineage>
        <taxon>Eukaryota</taxon>
        <taxon>Fungi</taxon>
        <taxon>Dikarya</taxon>
        <taxon>Basidiomycota</taxon>
        <taxon>Agaricomycotina</taxon>
        <taxon>Agaricomycetes</taxon>
        <taxon>Russulales</taxon>
        <taxon>Hericiaceae</taxon>
        <taxon>Hericium</taxon>
    </lineage>
</organism>
<feature type="region of interest" description="Disordered" evidence="5">
    <location>
        <begin position="441"/>
        <end position="463"/>
    </location>
</feature>
<dbReference type="PROSITE" id="PS00141">
    <property type="entry name" value="ASP_PROTEASE"/>
    <property type="match status" value="1"/>
</dbReference>
<feature type="active site" evidence="3">
    <location>
        <position position="283"/>
    </location>
</feature>
<dbReference type="InterPro" id="IPR001969">
    <property type="entry name" value="Aspartic_peptidase_AS"/>
</dbReference>
<dbReference type="AlphaFoldDB" id="A0A4Z0A3H3"/>